<evidence type="ECO:0000259" key="5">
    <source>
        <dbReference type="Pfam" id="PF02782"/>
    </source>
</evidence>
<proteinExistence type="inferred from homology"/>
<protein>
    <submittedName>
        <fullName evidence="6">FGGY-family carbohydrate kinase</fullName>
    </submittedName>
</protein>
<name>A0A931F8P4_9FIRM</name>
<dbReference type="Proteomes" id="UP000621436">
    <property type="component" value="Unassembled WGS sequence"/>
</dbReference>
<evidence type="ECO:0000256" key="1">
    <source>
        <dbReference type="ARBA" id="ARBA00009156"/>
    </source>
</evidence>
<dbReference type="EMBL" id="JADPIE010000001">
    <property type="protein sequence ID" value="MBF8435584.1"/>
    <property type="molecule type" value="Genomic_DNA"/>
</dbReference>
<evidence type="ECO:0000313" key="7">
    <source>
        <dbReference type="Proteomes" id="UP000621436"/>
    </source>
</evidence>
<dbReference type="InterPro" id="IPR043129">
    <property type="entry name" value="ATPase_NBD"/>
</dbReference>
<dbReference type="Pfam" id="PF00370">
    <property type="entry name" value="FGGY_N"/>
    <property type="match status" value="1"/>
</dbReference>
<sequence>MLLLGIDIGTQGTKGILINKDGKELASSYHGYEVEQPNPGWAQQWPEVWLDAVKKVIKDIVSANNVNPDDIEGIAISSLYGGAGIPVDNKIEPLAPCLIWMDRRAKEETDWVKTNLDLDNLYQITGNTVDSYYGYTKMLWIKNNWPEIWNNTNLFLPPNAYIIYKLTGEIAVDYSSAGNIGGIFDINKKTWSEEMCNKLGIPVDKQPEKLVGSDEIVGEITEAVAEETGLKPGTPVIAGGVDAAVATLSAGAVFEGNHVAMIGTSMCWGFVTEKTNLSSKLVSMPNVIEAQDKVYSFGGAATAGAIIRWFRDVFGQEELNTEEKLGLDAYKLLEIKTEDIPAGSEGLIVLPYFMGERSPIWDSQARGNILGLSLYHTKGHIFKAFMEGVAYALRHNMEIMVDNDQIELDKELLLVGGITKSDIFPQIIADVTGFPVKIIKNDVEAPLGDAVLAGLGTGVFNSPEVLLDWIEFEETFIPDKDNKEVYDKLFEQYKELYPKLKEEMEILSDI</sequence>
<dbReference type="InterPro" id="IPR000577">
    <property type="entry name" value="Carb_kinase_FGGY"/>
</dbReference>
<dbReference type="Pfam" id="PF02782">
    <property type="entry name" value="FGGY_C"/>
    <property type="match status" value="1"/>
</dbReference>
<dbReference type="InterPro" id="IPR050406">
    <property type="entry name" value="FGGY_Carb_Kinase"/>
</dbReference>
<dbReference type="InterPro" id="IPR018485">
    <property type="entry name" value="FGGY_C"/>
</dbReference>
<feature type="domain" description="Carbohydrate kinase FGGY N-terminal" evidence="4">
    <location>
        <begin position="3"/>
        <end position="248"/>
    </location>
</feature>
<accession>A0A931F8P4</accession>
<dbReference type="GO" id="GO:0016301">
    <property type="term" value="F:kinase activity"/>
    <property type="evidence" value="ECO:0007669"/>
    <property type="project" value="UniProtKB-KW"/>
</dbReference>
<gene>
    <name evidence="6" type="ORF">I0Q91_00700</name>
</gene>
<evidence type="ECO:0000259" key="4">
    <source>
        <dbReference type="Pfam" id="PF00370"/>
    </source>
</evidence>
<organism evidence="6 7">
    <name type="scientific">Halonatronomonas betaini</name>
    <dbReference type="NCBI Taxonomy" id="2778430"/>
    <lineage>
        <taxon>Bacteria</taxon>
        <taxon>Bacillati</taxon>
        <taxon>Bacillota</taxon>
        <taxon>Clostridia</taxon>
        <taxon>Halanaerobiales</taxon>
        <taxon>Halarsenatibacteraceae</taxon>
        <taxon>Halonatronomonas</taxon>
    </lineage>
</organism>
<dbReference type="InterPro" id="IPR018484">
    <property type="entry name" value="FGGY_N"/>
</dbReference>
<dbReference type="PANTHER" id="PTHR43095:SF5">
    <property type="entry name" value="XYLULOSE KINASE"/>
    <property type="match status" value="1"/>
</dbReference>
<reference evidence="6" key="1">
    <citation type="submission" date="2020-11" db="EMBL/GenBank/DDBJ databases">
        <title>Halonatronomonas betainensis gen. nov., sp. nov. a novel haloalkaliphilic representative of the family Halanaerobiacae capable of betaine degradation.</title>
        <authorList>
            <person name="Boltyanskaya Y."/>
            <person name="Kevbrin V."/>
            <person name="Detkova E."/>
            <person name="Grouzdev D.S."/>
            <person name="Koziaeva V."/>
            <person name="Zhilina T."/>
        </authorList>
    </citation>
    <scope>NUCLEOTIDE SEQUENCE</scope>
    <source>
        <strain evidence="6">Z-7014</strain>
    </source>
</reference>
<evidence type="ECO:0000256" key="3">
    <source>
        <dbReference type="ARBA" id="ARBA00022777"/>
    </source>
</evidence>
<keyword evidence="2" id="KW-0808">Transferase</keyword>
<dbReference type="PANTHER" id="PTHR43095">
    <property type="entry name" value="SUGAR KINASE"/>
    <property type="match status" value="1"/>
</dbReference>
<evidence type="ECO:0000313" key="6">
    <source>
        <dbReference type="EMBL" id="MBF8435584.1"/>
    </source>
</evidence>
<dbReference type="RefSeq" id="WP_345790926.1">
    <property type="nucleotide sequence ID" value="NZ_JADPIE010000001.1"/>
</dbReference>
<dbReference type="SUPFAM" id="SSF53067">
    <property type="entry name" value="Actin-like ATPase domain"/>
    <property type="match status" value="2"/>
</dbReference>
<comment type="caution">
    <text evidence="6">The sequence shown here is derived from an EMBL/GenBank/DDBJ whole genome shotgun (WGS) entry which is preliminary data.</text>
</comment>
<evidence type="ECO:0000256" key="2">
    <source>
        <dbReference type="ARBA" id="ARBA00022679"/>
    </source>
</evidence>
<keyword evidence="3 6" id="KW-0418">Kinase</keyword>
<feature type="domain" description="Carbohydrate kinase FGGY C-terminal" evidence="5">
    <location>
        <begin position="260"/>
        <end position="454"/>
    </location>
</feature>
<dbReference type="PIRSF" id="PIRSF000538">
    <property type="entry name" value="GlpK"/>
    <property type="match status" value="1"/>
</dbReference>
<dbReference type="AlphaFoldDB" id="A0A931F8P4"/>
<dbReference type="Gene3D" id="3.30.420.40">
    <property type="match status" value="2"/>
</dbReference>
<dbReference type="GO" id="GO:0005975">
    <property type="term" value="P:carbohydrate metabolic process"/>
    <property type="evidence" value="ECO:0007669"/>
    <property type="project" value="InterPro"/>
</dbReference>
<dbReference type="CDD" id="cd07804">
    <property type="entry name" value="ASKHA_NBD_FGGY_RrXK-like"/>
    <property type="match status" value="1"/>
</dbReference>
<comment type="similarity">
    <text evidence="1">Belongs to the FGGY kinase family.</text>
</comment>
<keyword evidence="7" id="KW-1185">Reference proteome</keyword>